<evidence type="ECO:0000256" key="14">
    <source>
        <dbReference type="ARBA" id="ARBA00023295"/>
    </source>
</evidence>
<dbReference type="Pfam" id="PF14699">
    <property type="entry name" value="hGDE_N"/>
    <property type="match status" value="1"/>
</dbReference>
<dbReference type="GO" id="GO:0004135">
    <property type="term" value="F:amylo-alpha-1,6-glucosidase activity"/>
    <property type="evidence" value="ECO:0007669"/>
    <property type="project" value="UniProtKB-EC"/>
</dbReference>
<dbReference type="GO" id="GO:0005980">
    <property type="term" value="P:glycogen catabolic process"/>
    <property type="evidence" value="ECO:0007669"/>
    <property type="project" value="InterPro"/>
</dbReference>
<keyword evidence="13" id="KW-0511">Multifunctional enzyme</keyword>
<dbReference type="Pfam" id="PF14702">
    <property type="entry name" value="hGDE_central"/>
    <property type="match status" value="1"/>
</dbReference>
<dbReference type="OrthoDB" id="10248904at2759"/>
<evidence type="ECO:0000256" key="3">
    <source>
        <dbReference type="ARBA" id="ARBA00003530"/>
    </source>
</evidence>
<keyword evidence="8" id="KW-0963">Cytoplasm</keyword>
<feature type="domain" description="Glycogen debranching enzyme C-terminal" evidence="17">
    <location>
        <begin position="1251"/>
        <end position="1708"/>
    </location>
</feature>
<keyword evidence="11" id="KW-0378">Hydrolase</keyword>
<evidence type="ECO:0000259" key="17">
    <source>
        <dbReference type="Pfam" id="PF06202"/>
    </source>
</evidence>
<evidence type="ECO:0000313" key="22">
    <source>
        <dbReference type="Proteomes" id="UP000789739"/>
    </source>
</evidence>
<dbReference type="InterPro" id="IPR032792">
    <property type="entry name" value="AGL_glucanoTrfase"/>
</dbReference>
<feature type="domain" description="Glycogen debranching enzyme glucanotransferase" evidence="19">
    <location>
        <begin position="520"/>
        <end position="766"/>
    </location>
</feature>
<keyword evidence="12" id="KW-0320">Glycogen biosynthesis</keyword>
<evidence type="ECO:0000256" key="2">
    <source>
        <dbReference type="ARBA" id="ARBA00000927"/>
    </source>
</evidence>
<comment type="catalytic activity">
    <reaction evidence="1">
        <text>Transfers a segment of a (1-&gt;4)-alpha-D-glucan to a new position in an acceptor, which may be glucose or a (1-&gt;4)-alpha-D-glucan.</text>
        <dbReference type="EC" id="2.4.1.25"/>
    </reaction>
</comment>
<evidence type="ECO:0000256" key="8">
    <source>
        <dbReference type="ARBA" id="ARBA00022490"/>
    </source>
</evidence>
<evidence type="ECO:0000259" key="19">
    <source>
        <dbReference type="Pfam" id="PF14701"/>
    </source>
</evidence>
<comment type="similarity">
    <text evidence="15">Belongs to the glycogen debranching enzyme family.</text>
</comment>
<keyword evidence="14" id="KW-0326">Glycosidase</keyword>
<evidence type="ECO:0000259" key="20">
    <source>
        <dbReference type="Pfam" id="PF14702"/>
    </source>
</evidence>
<comment type="subcellular location">
    <subcellularLocation>
        <location evidence="4">Cytoplasm</location>
    </subcellularLocation>
</comment>
<dbReference type="EMBL" id="CAJVPI010000460">
    <property type="protein sequence ID" value="CAG8538044.1"/>
    <property type="molecule type" value="Genomic_DNA"/>
</dbReference>
<dbReference type="GO" id="GO:0004134">
    <property type="term" value="F:4-alpha-glucanotransferase activity"/>
    <property type="evidence" value="ECO:0007669"/>
    <property type="project" value="UniProtKB-EC"/>
</dbReference>
<evidence type="ECO:0000256" key="4">
    <source>
        <dbReference type="ARBA" id="ARBA00004496"/>
    </source>
</evidence>
<reference evidence="21" key="1">
    <citation type="submission" date="2021-06" db="EMBL/GenBank/DDBJ databases">
        <authorList>
            <person name="Kallberg Y."/>
            <person name="Tangrot J."/>
            <person name="Rosling A."/>
        </authorList>
    </citation>
    <scope>NUCLEOTIDE SEQUENCE</scope>
    <source>
        <strain evidence="21">BR232B</strain>
    </source>
</reference>
<sequence length="1723" mass="194856">MVYVSPQGLRRIPLLDATTFLDLKQFAFRYHESVKQVEGRVVVYKFKLEDDGSLGHDKYIRLPPPEKPYILRLNLKSGSAASHNTTFYTNYPIDGSQFEKKKFYPIKSSTDSIRSLNFDIAIKQSGSFEFYLEYTILAQKPGENSQNTKKSPHGYFSVDPVLRVLSRPRILSPDKTSDGPTVLLPIDGIVIQTVLPKLLGPISRWEPLIKSISDLGYNMVHFVPMQARGKSDSPFSIYNQLEFSNDLFDKQDQHKSAEEKNEIVANMLKKMENEYGVLSLSDVVWNHTAHNCQWLKEHPEAAYNVHNSPHLSAAYELDTALLRYSENLKSYNLPTHIKSEKDLDAVINGIKTHVLPELRLWEFYTIDVKTSIEELRKALENDEETDDTLFKECDVACLDLGDQVRLISKALEPKSLGRRRYRKIRKSAALAFIKKWRDTKVKAAMLEAIVTAKGEAEKRLKAARTAAKTKTDAESGTSDVAEKKTVAEAAEEARARAEVENYTKAKKYVETRFTALAMARENNEKTSQKDAMEKAKSGNNSAEAVISTSTTVGKAMSGSTGYAIDDDTENNEEIKNLSIPSFDTIKPSIEEIFKHYETILNKINLPFYKTYDKDVGVILNNLRNRLKYLRLDAHGPKLGEITKKSPFIETYFTRLRAEDVGSDHPAEELAVANNGWIWNANPLVDFASADSNAYLRREVIVWGDCVKLRYGKSPDDNPWLWDHMTKYTEHLAKMFHGFRIDNCHSTPIHVAKHLLDAARRVCPNLYVVAELFTGSGDLDIRFVRELGINSLIRESLKAWDPPEMARLIHAYGGKPIGSMDTNCISEESVCTSPDGQQNVSCIVVPITGSKPHALFMDCTHDNETPHQIRTAEDTLPNSALTVMASCAVGSVRGYDEINPYLINLATENRLYKIHENPVEVGIGKIKRILQHLHTEMAIDDFSETYLHQEKDYIIVHRVHPRSYYGYLLVARCAFSGSTDPKSDLPPFKLRGASAELEQLFSAQIVINSRTAPTENGILNGLPATIQKLHSPIVRKLSDVHGPYIEFILPAKFPPGSVTLLRTSMDDKLENLEDFLRSGADEAFKYLDLVDLNVALYRCGGEERDVTPGHEAYSVPGHGVLPYCGIAGFMSVTEPILKYNDLRHPFCNNLREGHWAPNYVVARLDRHLPQAPNLKSLREWFDERFTAIKSIPNFLVPKYFAIVIKTAYDAACKRAIEQLSPFVQEGGPFIQSLALTSVQMYGVVHSTALHPVEEGPSMAAGLPHFTFRHMRVWGRDVFISLRGLFLTTGNYEAAKRHILAFGSVVKNGLVPNLLDSGRFPRYNCRDAVWWYLQAIQDYCTFSPDNIGFLKERVQRRFPEDVDFVVYDHSSAYSYSSTITDIIQEILESHAKGIHFREWNAGPDLDTYMKDEGFQIDIDVDWDTGFIFGGNKWNCGTWMDKMGESANAGNLGVPSTPRDGAAIEIIGLLKSALRWVSQLYDKGLYPYEGVNVDVKGKKKFIRFKEWGDLIQKSFEKYFYIPKDSAFDSQHVINSRLVNRRGIYKDTYRSSKEYADYQLRPNFPIAMVTAPELFDEQHAIEALRIAKEVLAGPLGMRTLDPSDWAYRGDYDNNNDGTDKSIAKGWNYHQGPEWLWCTGVFLRAYLYFDTRVGAGKDNIHETIYTIVHHLLPHRKAIETSPWGGLPELTNKNGAQCHHACPTQAWSSAAILDLLYDIRKSGTAITIE</sequence>
<dbReference type="PANTHER" id="PTHR10569">
    <property type="entry name" value="GLYCOGEN DEBRANCHING ENZYME"/>
    <property type="match status" value="1"/>
</dbReference>
<dbReference type="SUPFAM" id="SSF51445">
    <property type="entry name" value="(Trans)glycosidases"/>
    <property type="match status" value="1"/>
</dbReference>
<evidence type="ECO:0000256" key="5">
    <source>
        <dbReference type="ARBA" id="ARBA00012560"/>
    </source>
</evidence>
<name>A0A9N9APW9_9GLOM</name>
<keyword evidence="22" id="KW-1185">Reference proteome</keyword>
<comment type="function">
    <text evidence="3">Multifunctional enzyme acting as 1,4-alpha-D-glucan:1,4-alpha-D-glucan 4-alpha-D-glycosyltransferase and amylo-1,6-glucosidase in glycogen degradation.</text>
</comment>
<dbReference type="SUPFAM" id="SSF48208">
    <property type="entry name" value="Six-hairpin glycosidases"/>
    <property type="match status" value="1"/>
</dbReference>
<dbReference type="Proteomes" id="UP000789739">
    <property type="component" value="Unassembled WGS sequence"/>
</dbReference>
<dbReference type="PANTHER" id="PTHR10569:SF2">
    <property type="entry name" value="GLYCOGEN DEBRANCHING ENZYME"/>
    <property type="match status" value="1"/>
</dbReference>
<dbReference type="InterPro" id="IPR032788">
    <property type="entry name" value="AGL_central"/>
</dbReference>
<dbReference type="InterPro" id="IPR029436">
    <property type="entry name" value="AGL_euk_N"/>
</dbReference>
<organism evidence="21 22">
    <name type="scientific">Paraglomus brasilianum</name>
    <dbReference type="NCBI Taxonomy" id="144538"/>
    <lineage>
        <taxon>Eukaryota</taxon>
        <taxon>Fungi</taxon>
        <taxon>Fungi incertae sedis</taxon>
        <taxon>Mucoromycota</taxon>
        <taxon>Glomeromycotina</taxon>
        <taxon>Glomeromycetes</taxon>
        <taxon>Paraglomerales</taxon>
        <taxon>Paraglomeraceae</taxon>
        <taxon>Paraglomus</taxon>
    </lineage>
</organism>
<dbReference type="InterPro" id="IPR008928">
    <property type="entry name" value="6-hairpin_glycosidase_sf"/>
</dbReference>
<evidence type="ECO:0000256" key="13">
    <source>
        <dbReference type="ARBA" id="ARBA00023268"/>
    </source>
</evidence>
<comment type="catalytic activity">
    <reaction evidence="2">
        <text>Hydrolysis of (1-&gt;6)-alpha-D-glucosidic branch linkages in glycogen phosphorylase limit dextrin.</text>
        <dbReference type="EC" id="3.2.1.33"/>
    </reaction>
</comment>
<dbReference type="Pfam" id="PF14701">
    <property type="entry name" value="hDGE_amylase"/>
    <property type="match status" value="1"/>
</dbReference>
<evidence type="ECO:0000256" key="12">
    <source>
        <dbReference type="ARBA" id="ARBA00023056"/>
    </source>
</evidence>
<dbReference type="FunFam" id="3.20.20.80:FF:000070">
    <property type="entry name" value="GDB1p Glycogen debranching enzyme"/>
    <property type="match status" value="1"/>
</dbReference>
<evidence type="ECO:0000256" key="11">
    <source>
        <dbReference type="ARBA" id="ARBA00022801"/>
    </source>
</evidence>
<proteinExistence type="inferred from homology"/>
<comment type="caution">
    <text evidence="21">The sequence shown here is derived from an EMBL/GenBank/DDBJ whole genome shotgun (WGS) entry which is preliminary data.</text>
</comment>
<dbReference type="GO" id="GO:0005978">
    <property type="term" value="P:glycogen biosynthetic process"/>
    <property type="evidence" value="ECO:0007669"/>
    <property type="project" value="UniProtKB-KW"/>
</dbReference>
<feature type="domain" description="Glycogen debranching enzyme central" evidence="20">
    <location>
        <begin position="921"/>
        <end position="1163"/>
    </location>
</feature>
<evidence type="ECO:0000313" key="21">
    <source>
        <dbReference type="EMBL" id="CAG8538044.1"/>
    </source>
</evidence>
<evidence type="ECO:0000256" key="7">
    <source>
        <dbReference type="ARBA" id="ARBA00020723"/>
    </source>
</evidence>
<evidence type="ECO:0000256" key="10">
    <source>
        <dbReference type="ARBA" id="ARBA00022679"/>
    </source>
</evidence>
<gene>
    <name evidence="21" type="ORF">PBRASI_LOCUS4446</name>
</gene>
<evidence type="ECO:0000256" key="15">
    <source>
        <dbReference type="ARBA" id="ARBA00025780"/>
    </source>
</evidence>
<dbReference type="InterPro" id="IPR017853">
    <property type="entry name" value="GH"/>
</dbReference>
<dbReference type="GO" id="GO:0005737">
    <property type="term" value="C:cytoplasm"/>
    <property type="evidence" value="ECO:0007669"/>
    <property type="project" value="UniProtKB-SubCell"/>
</dbReference>
<dbReference type="InterPro" id="IPR012341">
    <property type="entry name" value="6hp_glycosidase-like_sf"/>
</dbReference>
<keyword evidence="9" id="KW-0328">Glycosyltransferase</keyword>
<dbReference type="InterPro" id="IPR032790">
    <property type="entry name" value="GDE_C"/>
</dbReference>
<evidence type="ECO:0000256" key="16">
    <source>
        <dbReference type="ARBA" id="ARBA00031477"/>
    </source>
</evidence>
<dbReference type="EC" id="2.4.1.25" evidence="5"/>
<dbReference type="Pfam" id="PF06202">
    <property type="entry name" value="GDE_C"/>
    <property type="match status" value="1"/>
</dbReference>
<feature type="domain" description="Eukaryotic glycogen debranching enzyme N-terminal" evidence="18">
    <location>
        <begin position="71"/>
        <end position="164"/>
    </location>
</feature>
<protein>
    <recommendedName>
        <fullName evidence="7">Glycogen debranching enzyme</fullName>
        <ecNumber evidence="5">2.4.1.25</ecNumber>
        <ecNumber evidence="6">3.2.1.33</ecNumber>
    </recommendedName>
    <alternativeName>
        <fullName evidence="16">Glycogen debrancher</fullName>
    </alternativeName>
</protein>
<dbReference type="FunFam" id="3.20.20.80:FF:000242">
    <property type="entry name" value="Glycogen debranching enzyme Gdb1, putative"/>
    <property type="match status" value="1"/>
</dbReference>
<evidence type="ECO:0000259" key="18">
    <source>
        <dbReference type="Pfam" id="PF14699"/>
    </source>
</evidence>
<dbReference type="InterPro" id="IPR010401">
    <property type="entry name" value="AGL/Gdb1"/>
</dbReference>
<dbReference type="Gene3D" id="1.50.10.10">
    <property type="match status" value="1"/>
</dbReference>
<dbReference type="CDD" id="cd11327">
    <property type="entry name" value="AmyAc_Glg_debranch_2"/>
    <property type="match status" value="1"/>
</dbReference>
<evidence type="ECO:0000256" key="1">
    <source>
        <dbReference type="ARBA" id="ARBA00000439"/>
    </source>
</evidence>
<evidence type="ECO:0000256" key="9">
    <source>
        <dbReference type="ARBA" id="ARBA00022676"/>
    </source>
</evidence>
<keyword evidence="10" id="KW-0808">Transferase</keyword>
<accession>A0A9N9APW9</accession>
<dbReference type="EC" id="3.2.1.33" evidence="6"/>
<dbReference type="FunFam" id="1.50.10.10:FF:000039">
    <property type="entry name" value="Glycogen debranching enzyme Gdb1, putative"/>
    <property type="match status" value="1"/>
</dbReference>
<evidence type="ECO:0000256" key="6">
    <source>
        <dbReference type="ARBA" id="ARBA00012778"/>
    </source>
</evidence>
<dbReference type="Gene3D" id="3.20.20.80">
    <property type="entry name" value="Glycosidases"/>
    <property type="match status" value="1"/>
</dbReference>